<dbReference type="Proteomes" id="UP000199626">
    <property type="component" value="Unassembled WGS sequence"/>
</dbReference>
<dbReference type="STRING" id="1159017.SAMN02927930_01524"/>
<dbReference type="GO" id="GO:0017004">
    <property type="term" value="P:cytochrome complex assembly"/>
    <property type="evidence" value="ECO:0007669"/>
    <property type="project" value="UniProtKB-KW"/>
</dbReference>
<dbReference type="SUPFAM" id="SSF52833">
    <property type="entry name" value="Thioredoxin-like"/>
    <property type="match status" value="1"/>
</dbReference>
<dbReference type="Gene3D" id="3.40.30.10">
    <property type="entry name" value="Glutaredoxin"/>
    <property type="match status" value="1"/>
</dbReference>
<dbReference type="PANTHER" id="PTHR32234:SF3">
    <property type="entry name" value="SUPPRESSION OF COPPER SENSITIVITY PROTEIN"/>
    <property type="match status" value="1"/>
</dbReference>
<feature type="transmembrane region" description="Helical" evidence="6">
    <location>
        <begin position="456"/>
        <end position="481"/>
    </location>
</feature>
<feature type="transmembrane region" description="Helical" evidence="6">
    <location>
        <begin position="422"/>
        <end position="450"/>
    </location>
</feature>
<keyword evidence="7" id="KW-0732">Signal</keyword>
<dbReference type="OrthoDB" id="9811036at2"/>
<dbReference type="PANTHER" id="PTHR32234">
    <property type="entry name" value="THIOL:DISULFIDE INTERCHANGE PROTEIN DSBD"/>
    <property type="match status" value="1"/>
</dbReference>
<dbReference type="InterPro" id="IPR036249">
    <property type="entry name" value="Thioredoxin-like_sf"/>
</dbReference>
<keyword evidence="5 6" id="KW-0472">Membrane</keyword>
<proteinExistence type="predicted"/>
<dbReference type="Pfam" id="PF13899">
    <property type="entry name" value="Thioredoxin_7"/>
    <property type="match status" value="1"/>
</dbReference>
<evidence type="ECO:0000256" key="6">
    <source>
        <dbReference type="SAM" id="Phobius"/>
    </source>
</evidence>
<feature type="transmembrane region" description="Helical" evidence="6">
    <location>
        <begin position="493"/>
        <end position="513"/>
    </location>
</feature>
<evidence type="ECO:0000256" key="4">
    <source>
        <dbReference type="ARBA" id="ARBA00022989"/>
    </source>
</evidence>
<feature type="transmembrane region" description="Helical" evidence="6">
    <location>
        <begin position="545"/>
        <end position="566"/>
    </location>
</feature>
<evidence type="ECO:0000256" key="2">
    <source>
        <dbReference type="ARBA" id="ARBA00022692"/>
    </source>
</evidence>
<feature type="signal peptide" evidence="7">
    <location>
        <begin position="1"/>
        <end position="23"/>
    </location>
</feature>
<organism evidence="10 11">
    <name type="scientific">Pseudidiomarina indica</name>
    <dbReference type="NCBI Taxonomy" id="1159017"/>
    <lineage>
        <taxon>Bacteria</taxon>
        <taxon>Pseudomonadati</taxon>
        <taxon>Pseudomonadota</taxon>
        <taxon>Gammaproteobacteria</taxon>
        <taxon>Alteromonadales</taxon>
        <taxon>Idiomarinaceae</taxon>
        <taxon>Pseudidiomarina</taxon>
    </lineage>
</organism>
<feature type="transmembrane region" description="Helical" evidence="6">
    <location>
        <begin position="341"/>
        <end position="359"/>
    </location>
</feature>
<feature type="transmembrane region" description="Helical" evidence="6">
    <location>
        <begin position="519"/>
        <end position="538"/>
    </location>
</feature>
<dbReference type="GO" id="GO:0045454">
    <property type="term" value="P:cell redox homeostasis"/>
    <property type="evidence" value="ECO:0007669"/>
    <property type="project" value="TreeGrafter"/>
</dbReference>
<dbReference type="Pfam" id="PF11412">
    <property type="entry name" value="DsbD_N"/>
    <property type="match status" value="1"/>
</dbReference>
<feature type="domain" description="Cytochrome C biogenesis protein transmembrane" evidence="8">
    <location>
        <begin position="296"/>
        <end position="511"/>
    </location>
</feature>
<evidence type="ECO:0000256" key="1">
    <source>
        <dbReference type="ARBA" id="ARBA00004141"/>
    </source>
</evidence>
<sequence>MKNISKIWLAAMLLWLLSASAQAQVATDWIQLEEHPPVQVRLLVPGKTDPEQRQVSALLQVKLADNWKTYWRTPGEGGVPPQLAWQADSTNITDVSWRFPVPERFDVQGIETVGYQGDINFPLQISVADWQQPVRLEGLLTLASCTNICVISDFPLALNFTPSELNADMDALFAYEQAQSALPHRDHPQLTVSDLVWSASQQQLAVTVTNTEQWQQPRIFVDSLREDYADLTIELLEQQQQGNELTARFAISHWLEQPELAGETLQVTIADELIRAEMSAQAIAGNVQPSTVSASWWMMLPLALLGGLILNIMPCVLPVLGLKLQSVIVAERERGQVRRQFIASALGIITSFVILAIMLMLLKLGGHAIGWGIQFQNPYFIGGMALVIGLFALSVSGLWTIQLPQGMQQWVATRGDQSTLGHFIQGMFATLLATPCTAPFLGTAVAFALAASNLQLLLIFVALGVGMALPWLAVAVWPSVAMKLPKPGPWLKWVNRIFALLLLLTTAWLISLLSNHVSADVFAFIVAAFVLLALVLAYRRFGRAGVIGAIAGTVLLSGIGLLVGSWTSSPKQLEEHAWQQLQPSVIASAVAQGKVVFVDVTADWCVTCKANKIGVLLQEPVASALRADDIVLMQGDWTRPSDQITDYLRSYNRYGVPFNQVYGPGAPNGIALPVILTDDAVLEAIKQARQ</sequence>
<feature type="domain" description="Thiol:disulfide interchange protein DsbD N-terminal" evidence="9">
    <location>
        <begin position="50"/>
        <end position="151"/>
    </location>
</feature>
<reference evidence="11" key="1">
    <citation type="submission" date="2016-10" db="EMBL/GenBank/DDBJ databases">
        <authorList>
            <person name="Varghese N."/>
            <person name="Submissions S."/>
        </authorList>
    </citation>
    <scope>NUCLEOTIDE SEQUENCE [LARGE SCALE GENOMIC DNA]</scope>
    <source>
        <strain evidence="11">CGMCC 1.10824</strain>
    </source>
</reference>
<accession>A0A1G6D4D7</accession>
<evidence type="ECO:0000313" key="10">
    <source>
        <dbReference type="EMBL" id="SDB39951.1"/>
    </source>
</evidence>
<dbReference type="InterPro" id="IPR028250">
    <property type="entry name" value="DsbDN"/>
</dbReference>
<evidence type="ECO:0000259" key="8">
    <source>
        <dbReference type="Pfam" id="PF02683"/>
    </source>
</evidence>
<dbReference type="InterPro" id="IPR035671">
    <property type="entry name" value="DsbD_gamma"/>
</dbReference>
<dbReference type="GO" id="GO:0015035">
    <property type="term" value="F:protein-disulfide reductase activity"/>
    <property type="evidence" value="ECO:0007669"/>
    <property type="project" value="TreeGrafter"/>
</dbReference>
<name>A0A1G6D4D7_9GAMM</name>
<protein>
    <submittedName>
        <fullName evidence="10">Suppressor for copper-sensitivity B</fullName>
    </submittedName>
</protein>
<evidence type="ECO:0000259" key="9">
    <source>
        <dbReference type="Pfam" id="PF11412"/>
    </source>
</evidence>
<comment type="subcellular location">
    <subcellularLocation>
        <location evidence="1">Membrane</location>
        <topology evidence="1">Multi-pass membrane protein</topology>
    </subcellularLocation>
</comment>
<keyword evidence="4 6" id="KW-1133">Transmembrane helix</keyword>
<dbReference type="CDD" id="cd02953">
    <property type="entry name" value="DsbDgamma"/>
    <property type="match status" value="1"/>
</dbReference>
<gene>
    <name evidence="10" type="ORF">SAMN02927930_01524</name>
</gene>
<evidence type="ECO:0000256" key="7">
    <source>
        <dbReference type="SAM" id="SignalP"/>
    </source>
</evidence>
<dbReference type="EMBL" id="FMXN01000008">
    <property type="protein sequence ID" value="SDB39951.1"/>
    <property type="molecule type" value="Genomic_DNA"/>
</dbReference>
<feature type="transmembrane region" description="Helical" evidence="6">
    <location>
        <begin position="296"/>
        <end position="320"/>
    </location>
</feature>
<dbReference type="GO" id="GO:0016020">
    <property type="term" value="C:membrane"/>
    <property type="evidence" value="ECO:0007669"/>
    <property type="project" value="UniProtKB-SubCell"/>
</dbReference>
<evidence type="ECO:0000313" key="11">
    <source>
        <dbReference type="Proteomes" id="UP000199626"/>
    </source>
</evidence>
<dbReference type="Pfam" id="PF02683">
    <property type="entry name" value="DsbD_TM"/>
    <property type="match status" value="1"/>
</dbReference>
<keyword evidence="11" id="KW-1185">Reference proteome</keyword>
<keyword evidence="3" id="KW-0201">Cytochrome c-type biogenesis</keyword>
<keyword evidence="2 6" id="KW-0812">Transmembrane</keyword>
<dbReference type="AlphaFoldDB" id="A0A1G6D4D7"/>
<feature type="transmembrane region" description="Helical" evidence="6">
    <location>
        <begin position="379"/>
        <end position="401"/>
    </location>
</feature>
<feature type="chain" id="PRO_5011740918" evidence="7">
    <location>
        <begin position="24"/>
        <end position="690"/>
    </location>
</feature>
<evidence type="ECO:0000256" key="3">
    <source>
        <dbReference type="ARBA" id="ARBA00022748"/>
    </source>
</evidence>
<evidence type="ECO:0000256" key="5">
    <source>
        <dbReference type="ARBA" id="ARBA00023136"/>
    </source>
</evidence>
<dbReference type="RefSeq" id="WP_092593326.1">
    <property type="nucleotide sequence ID" value="NZ_FMXN01000008.1"/>
</dbReference>
<dbReference type="InterPro" id="IPR003834">
    <property type="entry name" value="Cyt_c_assmbl_TM_dom"/>
</dbReference>